<organism evidence="1 2">
    <name type="scientific">Manduca sexta</name>
    <name type="common">Tobacco hawkmoth</name>
    <name type="synonym">Tobacco hornworm</name>
    <dbReference type="NCBI Taxonomy" id="7130"/>
    <lineage>
        <taxon>Eukaryota</taxon>
        <taxon>Metazoa</taxon>
        <taxon>Ecdysozoa</taxon>
        <taxon>Arthropoda</taxon>
        <taxon>Hexapoda</taxon>
        <taxon>Insecta</taxon>
        <taxon>Pterygota</taxon>
        <taxon>Neoptera</taxon>
        <taxon>Endopterygota</taxon>
        <taxon>Lepidoptera</taxon>
        <taxon>Glossata</taxon>
        <taxon>Ditrysia</taxon>
        <taxon>Bombycoidea</taxon>
        <taxon>Sphingidae</taxon>
        <taxon>Sphinginae</taxon>
        <taxon>Sphingini</taxon>
        <taxon>Manduca</taxon>
    </lineage>
</organism>
<protein>
    <submittedName>
        <fullName evidence="1">Uncharacterized protein</fullName>
    </submittedName>
</protein>
<name>A0A921ZJ37_MANSE</name>
<sequence length="119" mass="13491">MSTVTILKAICMTELSESRLSLKENLCRGTLRVLAALGVGDAHLRGLVLYHLHAALAERARRYPDLYEELKSEIENCIEQAYHILQGDISAPPDLELRHRYLGPGCDKPQEEKFFILDK</sequence>
<accession>A0A921ZJ37</accession>
<dbReference type="EMBL" id="JH668551">
    <property type="protein sequence ID" value="KAG6457562.1"/>
    <property type="molecule type" value="Genomic_DNA"/>
</dbReference>
<reference evidence="1" key="2">
    <citation type="submission" date="2020-12" db="EMBL/GenBank/DDBJ databases">
        <authorList>
            <person name="Kanost M."/>
        </authorList>
    </citation>
    <scope>NUCLEOTIDE SEQUENCE</scope>
</reference>
<evidence type="ECO:0000313" key="2">
    <source>
        <dbReference type="Proteomes" id="UP000791440"/>
    </source>
</evidence>
<proteinExistence type="predicted"/>
<comment type="caution">
    <text evidence="1">The sequence shown here is derived from an EMBL/GenBank/DDBJ whole genome shotgun (WGS) entry which is preliminary data.</text>
</comment>
<gene>
    <name evidence="1" type="ORF">O3G_MSEX010395</name>
</gene>
<evidence type="ECO:0000313" key="1">
    <source>
        <dbReference type="EMBL" id="KAG6457562.1"/>
    </source>
</evidence>
<reference evidence="1" key="1">
    <citation type="journal article" date="2016" name="Insect Biochem. Mol. Biol.">
        <title>Multifaceted biological insights from a draft genome sequence of the tobacco hornworm moth, Manduca sexta.</title>
        <authorList>
            <person name="Kanost M.R."/>
            <person name="Arrese E.L."/>
            <person name="Cao X."/>
            <person name="Chen Y.R."/>
            <person name="Chellapilla S."/>
            <person name="Goldsmith M.R."/>
            <person name="Grosse-Wilde E."/>
            <person name="Heckel D.G."/>
            <person name="Herndon N."/>
            <person name="Jiang H."/>
            <person name="Papanicolaou A."/>
            <person name="Qu J."/>
            <person name="Soulages J.L."/>
            <person name="Vogel H."/>
            <person name="Walters J."/>
            <person name="Waterhouse R.M."/>
            <person name="Ahn S.J."/>
            <person name="Almeida F.C."/>
            <person name="An C."/>
            <person name="Aqrawi P."/>
            <person name="Bretschneider A."/>
            <person name="Bryant W.B."/>
            <person name="Bucks S."/>
            <person name="Chao H."/>
            <person name="Chevignon G."/>
            <person name="Christen J.M."/>
            <person name="Clarke D.F."/>
            <person name="Dittmer N.T."/>
            <person name="Ferguson L.C.F."/>
            <person name="Garavelou S."/>
            <person name="Gordon K.H.J."/>
            <person name="Gunaratna R.T."/>
            <person name="Han Y."/>
            <person name="Hauser F."/>
            <person name="He Y."/>
            <person name="Heidel-Fischer H."/>
            <person name="Hirsh A."/>
            <person name="Hu Y."/>
            <person name="Jiang H."/>
            <person name="Kalra D."/>
            <person name="Klinner C."/>
            <person name="Konig C."/>
            <person name="Kovar C."/>
            <person name="Kroll A.R."/>
            <person name="Kuwar S.S."/>
            <person name="Lee S.L."/>
            <person name="Lehman R."/>
            <person name="Li K."/>
            <person name="Li Z."/>
            <person name="Liang H."/>
            <person name="Lovelace S."/>
            <person name="Lu Z."/>
            <person name="Mansfield J.H."/>
            <person name="McCulloch K.J."/>
            <person name="Mathew T."/>
            <person name="Morton B."/>
            <person name="Muzny D.M."/>
            <person name="Neunemann D."/>
            <person name="Ongeri F."/>
            <person name="Pauchet Y."/>
            <person name="Pu L.L."/>
            <person name="Pyrousis I."/>
            <person name="Rao X.J."/>
            <person name="Redding A."/>
            <person name="Roesel C."/>
            <person name="Sanchez-Gracia A."/>
            <person name="Schaack S."/>
            <person name="Shukla A."/>
            <person name="Tetreau G."/>
            <person name="Wang Y."/>
            <person name="Xiong G.H."/>
            <person name="Traut W."/>
            <person name="Walsh T.K."/>
            <person name="Worley K.C."/>
            <person name="Wu D."/>
            <person name="Wu W."/>
            <person name="Wu Y.Q."/>
            <person name="Zhang X."/>
            <person name="Zou Z."/>
            <person name="Zucker H."/>
            <person name="Briscoe A.D."/>
            <person name="Burmester T."/>
            <person name="Clem R.J."/>
            <person name="Feyereisen R."/>
            <person name="Grimmelikhuijzen C.J.P."/>
            <person name="Hamodrakas S.J."/>
            <person name="Hansson B.S."/>
            <person name="Huguet E."/>
            <person name="Jermiin L.S."/>
            <person name="Lan Q."/>
            <person name="Lehman H.K."/>
            <person name="Lorenzen M."/>
            <person name="Merzendorfer H."/>
            <person name="Michalopoulos I."/>
            <person name="Morton D.B."/>
            <person name="Muthukrishnan S."/>
            <person name="Oakeshott J.G."/>
            <person name="Palmer W."/>
            <person name="Park Y."/>
            <person name="Passarelli A.L."/>
            <person name="Rozas J."/>
            <person name="Schwartz L.M."/>
            <person name="Smith W."/>
            <person name="Southgate A."/>
            <person name="Vilcinskas A."/>
            <person name="Vogt R."/>
            <person name="Wang P."/>
            <person name="Werren J."/>
            <person name="Yu X.Q."/>
            <person name="Zhou J.J."/>
            <person name="Brown S.J."/>
            <person name="Scherer S.E."/>
            <person name="Richards S."/>
            <person name="Blissard G.W."/>
        </authorList>
    </citation>
    <scope>NUCLEOTIDE SEQUENCE</scope>
</reference>
<dbReference type="AlphaFoldDB" id="A0A921ZJ37"/>
<dbReference type="Proteomes" id="UP000791440">
    <property type="component" value="Unassembled WGS sequence"/>
</dbReference>
<keyword evidence="2" id="KW-1185">Reference proteome</keyword>